<dbReference type="RefSeq" id="WP_132222657.1">
    <property type="nucleotide sequence ID" value="NZ_SMGO01000002.1"/>
</dbReference>
<dbReference type="AlphaFoldDB" id="A0A4R1LTK4"/>
<dbReference type="InterPro" id="IPR030395">
    <property type="entry name" value="GP_PDE_dom"/>
</dbReference>
<keyword evidence="4" id="KW-1185">Reference proteome</keyword>
<dbReference type="GO" id="GO:0008081">
    <property type="term" value="F:phosphoric diester hydrolase activity"/>
    <property type="evidence" value="ECO:0007669"/>
    <property type="project" value="InterPro"/>
</dbReference>
<evidence type="ECO:0000259" key="2">
    <source>
        <dbReference type="PROSITE" id="PS51704"/>
    </source>
</evidence>
<dbReference type="SUPFAM" id="SSF51695">
    <property type="entry name" value="PLC-like phosphodiesterases"/>
    <property type="match status" value="1"/>
</dbReference>
<proteinExistence type="predicted"/>
<dbReference type="PANTHER" id="PTHR46211">
    <property type="entry name" value="GLYCEROPHOSPHORYL DIESTER PHOSPHODIESTERASE"/>
    <property type="match status" value="1"/>
</dbReference>
<dbReference type="Gene3D" id="3.20.20.190">
    <property type="entry name" value="Phosphatidylinositol (PI) phosphodiesterase"/>
    <property type="match status" value="1"/>
</dbReference>
<evidence type="ECO:0000256" key="1">
    <source>
        <dbReference type="SAM" id="SignalP"/>
    </source>
</evidence>
<dbReference type="InterPro" id="IPR017946">
    <property type="entry name" value="PLC-like_Pdiesterase_TIM-brl"/>
</dbReference>
<comment type="caution">
    <text evidence="3">The sequence shown here is derived from an EMBL/GenBank/DDBJ whole genome shotgun (WGS) entry which is preliminary data.</text>
</comment>
<protein>
    <submittedName>
        <fullName evidence="3">Glycerophosphoryl diester phosphodiesterase</fullName>
    </submittedName>
</protein>
<feature type="signal peptide" evidence="1">
    <location>
        <begin position="1"/>
        <end position="21"/>
    </location>
</feature>
<dbReference type="Proteomes" id="UP000294616">
    <property type="component" value="Unassembled WGS sequence"/>
</dbReference>
<dbReference type="PANTHER" id="PTHR46211:SF1">
    <property type="entry name" value="GLYCEROPHOSPHODIESTER PHOSPHODIESTERASE, CYTOPLASMIC"/>
    <property type="match status" value="1"/>
</dbReference>
<dbReference type="EMBL" id="SMGO01000002">
    <property type="protein sequence ID" value="TCK82648.1"/>
    <property type="molecule type" value="Genomic_DNA"/>
</dbReference>
<reference evidence="3 4" key="1">
    <citation type="submission" date="2019-03" db="EMBL/GenBank/DDBJ databases">
        <title>Genomic Encyclopedia of Archaeal and Bacterial Type Strains, Phase II (KMG-II): from individual species to whole genera.</title>
        <authorList>
            <person name="Goeker M."/>
        </authorList>
    </citation>
    <scope>NUCLEOTIDE SEQUENCE [LARGE SCALE GENOMIC DNA]</scope>
    <source>
        <strain evidence="3 4">DSM 22554</strain>
    </source>
</reference>
<dbReference type="Pfam" id="PF03009">
    <property type="entry name" value="GDPD"/>
    <property type="match status" value="1"/>
</dbReference>
<feature type="chain" id="PRO_5020346079" evidence="1">
    <location>
        <begin position="22"/>
        <end position="256"/>
    </location>
</feature>
<accession>A0A4R1LTK4</accession>
<sequence length="256" mass="29099">MKIIKSVLIIAIMLIVNQSQAQTKVIAHRGAFKLQNLPENSIASLKHAIQLKCFGSEFDVHLTKDDVLVVNHDKDFYGIDIERSTYQELLAKKHPNGESIPTLEAYLKEGMKQKKTRLVLEIKTSVIDKARTLKTTEMTVALVNKLKAQKLVDYICFDYDAGKLIHQLAPKAEVAYLNGDIAPEQVKKDGYTGIDYHFNVFKAHPEWIEEAHKLGLSVNVWTVNTDEDILTALNQKVDYITTNEPERVFELIKTHQ</sequence>
<keyword evidence="1" id="KW-0732">Signal</keyword>
<dbReference type="PROSITE" id="PS51704">
    <property type="entry name" value="GP_PDE"/>
    <property type="match status" value="1"/>
</dbReference>
<gene>
    <name evidence="3" type="ORF">C8N28_1232</name>
</gene>
<name>A0A4R1LTK4_9SPHI</name>
<dbReference type="OrthoDB" id="9776255at2"/>
<evidence type="ECO:0000313" key="4">
    <source>
        <dbReference type="Proteomes" id="UP000294616"/>
    </source>
</evidence>
<organism evidence="3 4">
    <name type="scientific">Albibacterium bauzanense</name>
    <dbReference type="NCBI Taxonomy" id="653929"/>
    <lineage>
        <taxon>Bacteria</taxon>
        <taxon>Pseudomonadati</taxon>
        <taxon>Bacteroidota</taxon>
        <taxon>Sphingobacteriia</taxon>
        <taxon>Sphingobacteriales</taxon>
        <taxon>Sphingobacteriaceae</taxon>
        <taxon>Albibacterium</taxon>
    </lineage>
</organism>
<evidence type="ECO:0000313" key="3">
    <source>
        <dbReference type="EMBL" id="TCK82648.1"/>
    </source>
</evidence>
<dbReference type="GO" id="GO:0006629">
    <property type="term" value="P:lipid metabolic process"/>
    <property type="evidence" value="ECO:0007669"/>
    <property type="project" value="InterPro"/>
</dbReference>
<feature type="domain" description="GP-PDE" evidence="2">
    <location>
        <begin position="23"/>
        <end position="252"/>
    </location>
</feature>